<sequence>MEITAHMLKGKMDKIESRSEAYIFVGYPKGTSGYYFYSPQDKKVFINTDATFLEDRYIEEHESNSKVLLEKNEENVPNSSILEIYIEPTLEEFMPFSPVVFGHSGRQMEVLYSMSTDLLVLKVIDDQLPIVQSSHGIETEVERDNVRKAVREQLQFSNNQEPSQLRHSGKTIQLPSRYLLHGESFEKVSIE</sequence>
<comment type="caution">
    <text evidence="2">The sequence shown here is derived from an EMBL/GenBank/DDBJ whole genome shotgun (WGS) entry which is preliminary data.</text>
</comment>
<keyword evidence="3" id="KW-1185">Reference proteome</keyword>
<evidence type="ECO:0000313" key="2">
    <source>
        <dbReference type="EMBL" id="KAL2542149.1"/>
    </source>
</evidence>
<dbReference type="Pfam" id="PF25597">
    <property type="entry name" value="SH3_retrovirus"/>
    <property type="match status" value="1"/>
</dbReference>
<evidence type="ECO:0000259" key="1">
    <source>
        <dbReference type="Pfam" id="PF25597"/>
    </source>
</evidence>
<feature type="domain" description="Retroviral polymerase SH3-like" evidence="1">
    <location>
        <begin position="5"/>
        <end position="62"/>
    </location>
</feature>
<dbReference type="InterPro" id="IPR057670">
    <property type="entry name" value="SH3_retrovirus"/>
</dbReference>
<proteinExistence type="predicted"/>
<reference evidence="3" key="1">
    <citation type="submission" date="2024-07" db="EMBL/GenBank/DDBJ databases">
        <title>Two chromosome-level genome assemblies of Korean endemic species Abeliophyllum distichum and Forsythia ovata (Oleaceae).</title>
        <authorList>
            <person name="Jang H."/>
        </authorList>
    </citation>
    <scope>NUCLEOTIDE SEQUENCE [LARGE SCALE GENOMIC DNA]</scope>
</reference>
<dbReference type="Proteomes" id="UP001604336">
    <property type="component" value="Unassembled WGS sequence"/>
</dbReference>
<dbReference type="EMBL" id="JBFOLK010000001">
    <property type="protein sequence ID" value="KAL2542149.1"/>
    <property type="molecule type" value="Genomic_DNA"/>
</dbReference>
<dbReference type="AlphaFoldDB" id="A0ABD1VXM6"/>
<gene>
    <name evidence="2" type="ORF">Adt_03127</name>
</gene>
<name>A0ABD1VXM6_9LAMI</name>
<organism evidence="2 3">
    <name type="scientific">Abeliophyllum distichum</name>
    <dbReference type="NCBI Taxonomy" id="126358"/>
    <lineage>
        <taxon>Eukaryota</taxon>
        <taxon>Viridiplantae</taxon>
        <taxon>Streptophyta</taxon>
        <taxon>Embryophyta</taxon>
        <taxon>Tracheophyta</taxon>
        <taxon>Spermatophyta</taxon>
        <taxon>Magnoliopsida</taxon>
        <taxon>eudicotyledons</taxon>
        <taxon>Gunneridae</taxon>
        <taxon>Pentapetalae</taxon>
        <taxon>asterids</taxon>
        <taxon>lamiids</taxon>
        <taxon>Lamiales</taxon>
        <taxon>Oleaceae</taxon>
        <taxon>Forsythieae</taxon>
        <taxon>Abeliophyllum</taxon>
    </lineage>
</organism>
<protein>
    <recommendedName>
        <fullName evidence="1">Retroviral polymerase SH3-like domain-containing protein</fullName>
    </recommendedName>
</protein>
<accession>A0ABD1VXM6</accession>
<evidence type="ECO:0000313" key="3">
    <source>
        <dbReference type="Proteomes" id="UP001604336"/>
    </source>
</evidence>